<dbReference type="EMBL" id="LRXL01000049">
    <property type="protein sequence ID" value="OAB77337.1"/>
    <property type="molecule type" value="Genomic_DNA"/>
</dbReference>
<reference evidence="1 2" key="1">
    <citation type="submission" date="2016-02" db="EMBL/GenBank/DDBJ databases">
        <title>Ulvibacter sp. LPB0005, isolated from Thais luteostoma.</title>
        <authorList>
            <person name="Shin S.-K."/>
            <person name="Yi H."/>
        </authorList>
    </citation>
    <scope>NUCLEOTIDE SEQUENCE [LARGE SCALE GENOMIC DNA]</scope>
    <source>
        <strain evidence="1 2">LPB0005</strain>
    </source>
</reference>
<keyword evidence="2" id="KW-1185">Reference proteome</keyword>
<evidence type="ECO:0000313" key="2">
    <source>
        <dbReference type="Proteomes" id="UP000077013"/>
    </source>
</evidence>
<proteinExistence type="predicted"/>
<dbReference type="OrthoDB" id="1430576at2"/>
<dbReference type="AlphaFoldDB" id="A0A167G8R4"/>
<dbReference type="InterPro" id="IPR027417">
    <property type="entry name" value="P-loop_NTPase"/>
</dbReference>
<dbReference type="Gene3D" id="3.40.50.300">
    <property type="entry name" value="P-loop containing nucleotide triphosphate hydrolases"/>
    <property type="match status" value="1"/>
</dbReference>
<organism evidence="1 2">
    <name type="scientific">Cochleicola gelatinilyticus</name>
    <dbReference type="NCBI Taxonomy" id="1763537"/>
    <lineage>
        <taxon>Bacteria</taxon>
        <taxon>Pseudomonadati</taxon>
        <taxon>Bacteroidota</taxon>
        <taxon>Flavobacteriia</taxon>
        <taxon>Flavobacteriales</taxon>
        <taxon>Flavobacteriaceae</taxon>
        <taxon>Cochleicola</taxon>
    </lineage>
</organism>
<accession>A0A167G8R4</accession>
<dbReference type="STRING" id="1763537.ULVI_12605"/>
<evidence type="ECO:0000313" key="1">
    <source>
        <dbReference type="EMBL" id="OAB77337.1"/>
    </source>
</evidence>
<dbReference type="RefSeq" id="WP_068593156.1">
    <property type="nucleotide sequence ID" value="NZ_LRXL01000049.1"/>
</dbReference>
<sequence length="251" mass="29242">MKKYLLTSIGRTATLSLATYLDSLDGVQSFHEKEKSDVPILFLSQLSEYSLFVTNYFTQRNASIENKENSVYIEVNPYFRFLSPSLLEPLDWQKIFLIRHPKTYLESVFQRKLYTENDVLLNQIPNNTDPAIKNWPHWTRFQKLCWYYMKVHDHILSSNTKFFKFEEITTDSTSLKQLLQALSIDVTSVTNFTLPKVNKAADNAIKNKLREAVKGNFKSSKKLVWSDLSKEELATYENLCKPIAEKIGYVL</sequence>
<name>A0A167G8R4_9FLAO</name>
<comment type="caution">
    <text evidence="1">The sequence shown here is derived from an EMBL/GenBank/DDBJ whole genome shotgun (WGS) entry which is preliminary data.</text>
</comment>
<dbReference type="SUPFAM" id="SSF52540">
    <property type="entry name" value="P-loop containing nucleoside triphosphate hydrolases"/>
    <property type="match status" value="1"/>
</dbReference>
<gene>
    <name evidence="1" type="ORF">ULVI_12605</name>
</gene>
<evidence type="ECO:0008006" key="3">
    <source>
        <dbReference type="Google" id="ProtNLM"/>
    </source>
</evidence>
<dbReference type="Proteomes" id="UP000077013">
    <property type="component" value="Unassembled WGS sequence"/>
</dbReference>
<protein>
    <recommendedName>
        <fullName evidence="3">Sulfotransferase domain-containing protein</fullName>
    </recommendedName>
</protein>